<feature type="domain" description="DUF6532" evidence="2">
    <location>
        <begin position="374"/>
        <end position="581"/>
    </location>
</feature>
<feature type="region of interest" description="Disordered" evidence="1">
    <location>
        <begin position="1"/>
        <end position="104"/>
    </location>
</feature>
<dbReference type="EMBL" id="KN819361">
    <property type="protein sequence ID" value="KIJ12603.1"/>
    <property type="molecule type" value="Genomic_DNA"/>
</dbReference>
<dbReference type="AlphaFoldDB" id="A0A0C9TQ47"/>
<feature type="compositionally biased region" description="Polar residues" evidence="1">
    <location>
        <begin position="87"/>
        <end position="101"/>
    </location>
</feature>
<keyword evidence="4" id="KW-1185">Reference proteome</keyword>
<evidence type="ECO:0000256" key="1">
    <source>
        <dbReference type="SAM" id="MobiDB-lite"/>
    </source>
</evidence>
<dbReference type="Pfam" id="PF20149">
    <property type="entry name" value="DUF6532"/>
    <property type="match status" value="1"/>
</dbReference>
<name>A0A0C9TQ47_PAXIN</name>
<dbReference type="Proteomes" id="UP000053647">
    <property type="component" value="Unassembled WGS sequence"/>
</dbReference>
<evidence type="ECO:0000259" key="2">
    <source>
        <dbReference type="Pfam" id="PF20149"/>
    </source>
</evidence>
<reference evidence="4" key="2">
    <citation type="submission" date="2015-01" db="EMBL/GenBank/DDBJ databases">
        <title>Evolutionary Origins and Diversification of the Mycorrhizal Mutualists.</title>
        <authorList>
            <consortium name="DOE Joint Genome Institute"/>
            <consortium name="Mycorrhizal Genomics Consortium"/>
            <person name="Kohler A."/>
            <person name="Kuo A."/>
            <person name="Nagy L.G."/>
            <person name="Floudas D."/>
            <person name="Copeland A."/>
            <person name="Barry K.W."/>
            <person name="Cichocki N."/>
            <person name="Veneault-Fourrey C."/>
            <person name="LaButti K."/>
            <person name="Lindquist E.A."/>
            <person name="Lipzen A."/>
            <person name="Lundell T."/>
            <person name="Morin E."/>
            <person name="Murat C."/>
            <person name="Riley R."/>
            <person name="Ohm R."/>
            <person name="Sun H."/>
            <person name="Tunlid A."/>
            <person name="Henrissat B."/>
            <person name="Grigoriev I.V."/>
            <person name="Hibbett D.S."/>
            <person name="Martin F."/>
        </authorList>
    </citation>
    <scope>NUCLEOTIDE SEQUENCE [LARGE SCALE GENOMIC DNA]</scope>
    <source>
        <strain evidence="4">ATCC 200175</strain>
    </source>
</reference>
<feature type="region of interest" description="Disordered" evidence="1">
    <location>
        <begin position="146"/>
        <end position="175"/>
    </location>
</feature>
<proteinExistence type="predicted"/>
<feature type="compositionally biased region" description="Basic and acidic residues" evidence="1">
    <location>
        <begin position="297"/>
        <end position="307"/>
    </location>
</feature>
<dbReference type="HOGENOM" id="CLU_435517_0_0_1"/>
<feature type="compositionally biased region" description="Basic and acidic residues" evidence="1">
    <location>
        <begin position="19"/>
        <end position="40"/>
    </location>
</feature>
<accession>A0A0C9TQ47</accession>
<gene>
    <name evidence="3" type="ORF">PAXINDRAFT_14525</name>
</gene>
<reference evidence="3 4" key="1">
    <citation type="submission" date="2014-06" db="EMBL/GenBank/DDBJ databases">
        <authorList>
            <consortium name="DOE Joint Genome Institute"/>
            <person name="Kuo A."/>
            <person name="Kohler A."/>
            <person name="Nagy L.G."/>
            <person name="Floudas D."/>
            <person name="Copeland A."/>
            <person name="Barry K.W."/>
            <person name="Cichocki N."/>
            <person name="Veneault-Fourrey C."/>
            <person name="LaButti K."/>
            <person name="Lindquist E.A."/>
            <person name="Lipzen A."/>
            <person name="Lundell T."/>
            <person name="Morin E."/>
            <person name="Murat C."/>
            <person name="Sun H."/>
            <person name="Tunlid A."/>
            <person name="Henrissat B."/>
            <person name="Grigoriev I.V."/>
            <person name="Hibbett D.S."/>
            <person name="Martin F."/>
            <person name="Nordberg H.P."/>
            <person name="Cantor M.N."/>
            <person name="Hua S.X."/>
        </authorList>
    </citation>
    <scope>NUCLEOTIDE SEQUENCE [LARGE SCALE GENOMIC DNA]</scope>
    <source>
        <strain evidence="3 4">ATCC 200175</strain>
    </source>
</reference>
<feature type="region of interest" description="Disordered" evidence="1">
    <location>
        <begin position="190"/>
        <end position="252"/>
    </location>
</feature>
<evidence type="ECO:0000313" key="4">
    <source>
        <dbReference type="Proteomes" id="UP000053647"/>
    </source>
</evidence>
<sequence>MLPKRTRQPPALTPTQRAAAERAAMRKSAAEPEVQPEEHLLIGTRRPTRRSKEKASNAWRSEVKGPTRKRAPSSAAPEDDLRRTKQSKANNAAGGTTQNHGSVIDEASSIPTLKQRNINSHSAWANQNIGKTIKHSCHAFDGETDGELTRLSESPDGSPASELPSSAGGLSDQDDDLLQDMRQSERLKITLKQEVPNILRPPGQSSQPPRLHRRSTSITHHSRNDGDNPRAPRLFSSSIVPLDHDSNSDEGEGGMLFTPNHDVDLVQVTPPSRDTAKASVVPAPLDRNPKKKKKMGKRAEARQHEIPQWDTGSLSLANATGDAGGPTVEGTPSAHLSQLGENNWPPRTRVVVKGDGTIGLKSQPSHIQDILHESINVMERLAALLTYYPSMKEKREMEWDAVFEAAESLQYPEICERMRQDSTYARTLGSICGNHINGFRNSIKEVADRVVAGVYSVRRGDDVKIDHLLHMSNFVYVLDNKDNAILNKPFLNLGIINILREAFFAHPDGPGFQFKSYFTSVLDDNDEPELPIAMVAAAVTAAHSSLLDMKTEIPSGHKRGDFGVNAFMGLFNHYVSMLNRIYTEGDRSYHALMVKLYKQASGGDTNSNASSAMQQAAIMHIDFTGMEV</sequence>
<protein>
    <submittedName>
        <fullName evidence="3">Unplaced genomic scaffold PAXINscaffold_39, whole genome shotgun sequence</fullName>
    </submittedName>
</protein>
<dbReference type="OrthoDB" id="2646770at2759"/>
<feature type="region of interest" description="Disordered" evidence="1">
    <location>
        <begin position="283"/>
        <end position="347"/>
    </location>
</feature>
<dbReference type="InterPro" id="IPR045341">
    <property type="entry name" value="DUF6532"/>
</dbReference>
<organism evidence="3 4">
    <name type="scientific">Paxillus involutus ATCC 200175</name>
    <dbReference type="NCBI Taxonomy" id="664439"/>
    <lineage>
        <taxon>Eukaryota</taxon>
        <taxon>Fungi</taxon>
        <taxon>Dikarya</taxon>
        <taxon>Basidiomycota</taxon>
        <taxon>Agaricomycotina</taxon>
        <taxon>Agaricomycetes</taxon>
        <taxon>Agaricomycetidae</taxon>
        <taxon>Boletales</taxon>
        <taxon>Paxilineae</taxon>
        <taxon>Paxillaceae</taxon>
        <taxon>Paxillus</taxon>
    </lineage>
</organism>
<evidence type="ECO:0000313" key="3">
    <source>
        <dbReference type="EMBL" id="KIJ12603.1"/>
    </source>
</evidence>